<dbReference type="EMBL" id="BAABJZ010000105">
    <property type="protein sequence ID" value="GAA4901764.1"/>
    <property type="molecule type" value="Genomic_DNA"/>
</dbReference>
<organism evidence="4 5">
    <name type="scientific">Ferrimonas pelagia</name>
    <dbReference type="NCBI Taxonomy" id="1177826"/>
    <lineage>
        <taxon>Bacteria</taxon>
        <taxon>Pseudomonadati</taxon>
        <taxon>Pseudomonadota</taxon>
        <taxon>Gammaproteobacteria</taxon>
        <taxon>Alteromonadales</taxon>
        <taxon>Ferrimonadaceae</taxon>
        <taxon>Ferrimonas</taxon>
    </lineage>
</organism>
<dbReference type="Gene3D" id="3.60.110.10">
    <property type="entry name" value="Carbon-nitrogen hydrolase"/>
    <property type="match status" value="1"/>
</dbReference>
<dbReference type="InterPro" id="IPR036526">
    <property type="entry name" value="C-N_Hydrolase_sf"/>
</dbReference>
<comment type="similarity">
    <text evidence="1">Belongs to the carbon-nitrogen hydrolase superfamily. NIT1/NIT2 family.</text>
</comment>
<dbReference type="InterPro" id="IPR001110">
    <property type="entry name" value="UPF0012_CS"/>
</dbReference>
<dbReference type="RefSeq" id="WP_345337260.1">
    <property type="nucleotide sequence ID" value="NZ_BAABJZ010000105.1"/>
</dbReference>
<gene>
    <name evidence="4" type="ORF">GCM10023333_39810</name>
</gene>
<comment type="caution">
    <text evidence="4">The sequence shown here is derived from an EMBL/GenBank/DDBJ whole genome shotgun (WGS) entry which is preliminary data.</text>
</comment>
<accession>A0ABP9FGR3</accession>
<dbReference type="Proteomes" id="UP001499988">
    <property type="component" value="Unassembled WGS sequence"/>
</dbReference>
<dbReference type="PANTHER" id="PTHR23088:SF27">
    <property type="entry name" value="DEAMINATED GLUTATHIONE AMIDASE"/>
    <property type="match status" value="1"/>
</dbReference>
<dbReference type="InterPro" id="IPR003010">
    <property type="entry name" value="C-N_Hydrolase"/>
</dbReference>
<dbReference type="Pfam" id="PF00795">
    <property type="entry name" value="CN_hydrolase"/>
    <property type="match status" value="1"/>
</dbReference>
<sequence length="278" mass="30234">MQIHLLQLNSQGEPSHNLSRIRERLSPLAAATTPQLVILPEACLHMASGNWAAQAEVEGGPWQTALAQLAGELGLYLLAGTLPVQAEDGRAYAASLLYGPQGQLLGRYDKIHLFDARVGDGQRYRESRDTCPGEQAVVIDTPFGRLGLAVCYDVRFPALFQRLAEAGAELIALPSAFTQKTGQAHWQVLVRARAIETQCFVLAANQWGQHADGRRTWGQSMVVDPWGRLLAQQNEGEGLISVKLDPQLISQARAAIPVQQHQRAIDAALLIPNKTEGA</sequence>
<evidence type="ECO:0000313" key="5">
    <source>
        <dbReference type="Proteomes" id="UP001499988"/>
    </source>
</evidence>
<proteinExistence type="inferred from homology"/>
<dbReference type="GO" id="GO:0016787">
    <property type="term" value="F:hydrolase activity"/>
    <property type="evidence" value="ECO:0007669"/>
    <property type="project" value="UniProtKB-KW"/>
</dbReference>
<dbReference type="InterPro" id="IPR045254">
    <property type="entry name" value="Nit1/2_C-N_Hydrolase"/>
</dbReference>
<dbReference type="PANTHER" id="PTHR23088">
    <property type="entry name" value="NITRILASE-RELATED"/>
    <property type="match status" value="1"/>
</dbReference>
<dbReference type="CDD" id="cd07572">
    <property type="entry name" value="nit"/>
    <property type="match status" value="1"/>
</dbReference>
<feature type="domain" description="CN hydrolase" evidence="3">
    <location>
        <begin position="1"/>
        <end position="246"/>
    </location>
</feature>
<name>A0ABP9FGR3_9GAMM</name>
<evidence type="ECO:0000313" key="4">
    <source>
        <dbReference type="EMBL" id="GAA4901764.1"/>
    </source>
</evidence>
<evidence type="ECO:0000256" key="2">
    <source>
        <dbReference type="ARBA" id="ARBA00022801"/>
    </source>
</evidence>
<dbReference type="PROSITE" id="PS50263">
    <property type="entry name" value="CN_HYDROLASE"/>
    <property type="match status" value="1"/>
</dbReference>
<dbReference type="SUPFAM" id="SSF56317">
    <property type="entry name" value="Carbon-nitrogen hydrolase"/>
    <property type="match status" value="1"/>
</dbReference>
<evidence type="ECO:0000256" key="1">
    <source>
        <dbReference type="ARBA" id="ARBA00010613"/>
    </source>
</evidence>
<protein>
    <submittedName>
        <fullName evidence="4">Carbon-nitrogen hydrolase family protein</fullName>
    </submittedName>
</protein>
<keyword evidence="2 4" id="KW-0378">Hydrolase</keyword>
<reference evidence="5" key="1">
    <citation type="journal article" date="2019" name="Int. J. Syst. Evol. Microbiol.">
        <title>The Global Catalogue of Microorganisms (GCM) 10K type strain sequencing project: providing services to taxonomists for standard genome sequencing and annotation.</title>
        <authorList>
            <consortium name="The Broad Institute Genomics Platform"/>
            <consortium name="The Broad Institute Genome Sequencing Center for Infectious Disease"/>
            <person name="Wu L."/>
            <person name="Ma J."/>
        </authorList>
    </citation>
    <scope>NUCLEOTIDE SEQUENCE [LARGE SCALE GENOMIC DNA]</scope>
    <source>
        <strain evidence="5">JCM 18401</strain>
    </source>
</reference>
<evidence type="ECO:0000259" key="3">
    <source>
        <dbReference type="PROSITE" id="PS50263"/>
    </source>
</evidence>
<dbReference type="PROSITE" id="PS01227">
    <property type="entry name" value="UPF0012"/>
    <property type="match status" value="1"/>
</dbReference>
<keyword evidence="5" id="KW-1185">Reference proteome</keyword>